<dbReference type="InterPro" id="IPR043151">
    <property type="entry name" value="BAH_sf"/>
</dbReference>
<dbReference type="PANTHER" id="PTHR47073">
    <property type="entry name" value="PROTEIN ANTI-SILENCING 1"/>
    <property type="match status" value="1"/>
</dbReference>
<feature type="compositionally biased region" description="Polar residues" evidence="1">
    <location>
        <begin position="227"/>
        <end position="243"/>
    </location>
</feature>
<dbReference type="Gene3D" id="2.30.30.490">
    <property type="match status" value="1"/>
</dbReference>
<dbReference type="PROSITE" id="PS51038">
    <property type="entry name" value="BAH"/>
    <property type="match status" value="1"/>
</dbReference>
<feature type="region of interest" description="Disordered" evidence="1">
    <location>
        <begin position="287"/>
        <end position="317"/>
    </location>
</feature>
<evidence type="ECO:0000259" key="2">
    <source>
        <dbReference type="PROSITE" id="PS51038"/>
    </source>
</evidence>
<dbReference type="AlphaFoldDB" id="A0AAD8JR67"/>
<accession>A0AAD8JR67</accession>
<gene>
    <name evidence="3" type="ORF">QVD17_39821</name>
</gene>
<dbReference type="Pfam" id="PF01426">
    <property type="entry name" value="BAH"/>
    <property type="match status" value="1"/>
</dbReference>
<feature type="compositionally biased region" description="Basic and acidic residues" evidence="1">
    <location>
        <begin position="307"/>
        <end position="317"/>
    </location>
</feature>
<dbReference type="GO" id="GO:0003682">
    <property type="term" value="F:chromatin binding"/>
    <property type="evidence" value="ECO:0007669"/>
    <property type="project" value="InterPro"/>
</dbReference>
<dbReference type="EMBL" id="JAUHHV010000011">
    <property type="protein sequence ID" value="KAK1408186.1"/>
    <property type="molecule type" value="Genomic_DNA"/>
</dbReference>
<sequence length="679" mass="77668">MEKVDENASLDFKWLKKRDVGKCKELQFYESFILYGVKYMLYDCVYMYKSLRVPYIGKLINMWECPDKTRKVEVHWFLHPEEISKWLGNTITLENEILFAIGEGLGLANINPLEAIVGLCHVVCTSKDNRNPQPSDDQLKEADYIFYRTFNVQSHAISDKMDDKVGGLEIKCIFNREKSEKLSPLLESTSVAKEENQNIFTSNDTQQLLTKSIPYKLKDHAKEPQNKDNPSLLNRNTNFTGTDESQDRPMKKINSGVKCVEPGVSRRFEKMTDMPSMKSMADKVDIRERNKRPAGSEKLYHQPLKKLKSDDKNPPQEKRVELKVAHDSKRFKEISTKKLAVDSKLRNEGKSPADVNNIKASGTYGTNQEPRNSKISAKVPSDDLEGKIFKKTRDEGSFKVPDNKMDINTHVGDSVAVCKGKSKSGTALDIIGNNKEAKVHNAGESKKEASANRLPKVSAILTDKDKENMYREFVVKRKPPRPNAESSGWFMPLPWEERLKNAYNKGTAVLLYNLDPDYSSSEVEDIIWYAFKEMCVAKILQHTPVSRPHYAQALVLLETKQAAERVLTKLDEQCLMLSNGSQIFMPLVGTPCPPISKEKNFKFFGHLAIDKPRLKNQHENEAVSTSHFPQPNTIEYDMAMEWCFLQLKSVKWWDTFYKHQGTELENLEKGLKKQCIKDS</sequence>
<protein>
    <recommendedName>
        <fullName evidence="2">BAH domain-containing protein</fullName>
    </recommendedName>
</protein>
<feature type="compositionally biased region" description="Polar residues" evidence="1">
    <location>
        <begin position="358"/>
        <end position="375"/>
    </location>
</feature>
<feature type="region of interest" description="Disordered" evidence="1">
    <location>
        <begin position="347"/>
        <end position="378"/>
    </location>
</feature>
<reference evidence="3" key="1">
    <citation type="journal article" date="2023" name="bioRxiv">
        <title>Improved chromosome-level genome assembly for marigold (Tagetes erecta).</title>
        <authorList>
            <person name="Jiang F."/>
            <person name="Yuan L."/>
            <person name="Wang S."/>
            <person name="Wang H."/>
            <person name="Xu D."/>
            <person name="Wang A."/>
            <person name="Fan W."/>
        </authorList>
    </citation>
    <scope>NUCLEOTIDE SEQUENCE</scope>
    <source>
        <strain evidence="3">WSJ</strain>
        <tissue evidence="3">Leaf</tissue>
    </source>
</reference>
<name>A0AAD8JR67_TARER</name>
<dbReference type="PANTHER" id="PTHR47073:SF2">
    <property type="entry name" value="PROTEIN ANTI-SILENCING 1"/>
    <property type="match status" value="1"/>
</dbReference>
<evidence type="ECO:0000256" key="1">
    <source>
        <dbReference type="SAM" id="MobiDB-lite"/>
    </source>
</evidence>
<dbReference type="InterPro" id="IPR001025">
    <property type="entry name" value="BAH_dom"/>
</dbReference>
<dbReference type="Proteomes" id="UP001229421">
    <property type="component" value="Unassembled WGS sequence"/>
</dbReference>
<dbReference type="FunFam" id="2.30.30.490:FF:000017">
    <property type="entry name" value="Bromo-adjacent homology (BAH) domain-containing protein"/>
    <property type="match status" value="1"/>
</dbReference>
<evidence type="ECO:0000313" key="4">
    <source>
        <dbReference type="Proteomes" id="UP001229421"/>
    </source>
</evidence>
<organism evidence="3 4">
    <name type="scientific">Tagetes erecta</name>
    <name type="common">African marigold</name>
    <dbReference type="NCBI Taxonomy" id="13708"/>
    <lineage>
        <taxon>Eukaryota</taxon>
        <taxon>Viridiplantae</taxon>
        <taxon>Streptophyta</taxon>
        <taxon>Embryophyta</taxon>
        <taxon>Tracheophyta</taxon>
        <taxon>Spermatophyta</taxon>
        <taxon>Magnoliopsida</taxon>
        <taxon>eudicotyledons</taxon>
        <taxon>Gunneridae</taxon>
        <taxon>Pentapetalae</taxon>
        <taxon>asterids</taxon>
        <taxon>campanulids</taxon>
        <taxon>Asterales</taxon>
        <taxon>Asteraceae</taxon>
        <taxon>Asteroideae</taxon>
        <taxon>Heliantheae alliance</taxon>
        <taxon>Tageteae</taxon>
        <taxon>Tagetes</taxon>
    </lineage>
</organism>
<feature type="region of interest" description="Disordered" evidence="1">
    <location>
        <begin position="221"/>
        <end position="250"/>
    </location>
</feature>
<feature type="domain" description="BAH" evidence="2">
    <location>
        <begin position="37"/>
        <end position="161"/>
    </location>
</feature>
<keyword evidence="4" id="KW-1185">Reference proteome</keyword>
<proteinExistence type="predicted"/>
<dbReference type="GO" id="GO:0003723">
    <property type="term" value="F:RNA binding"/>
    <property type="evidence" value="ECO:0007669"/>
    <property type="project" value="TreeGrafter"/>
</dbReference>
<evidence type="ECO:0000313" key="3">
    <source>
        <dbReference type="EMBL" id="KAK1408186.1"/>
    </source>
</evidence>
<comment type="caution">
    <text evidence="3">The sequence shown here is derived from an EMBL/GenBank/DDBJ whole genome shotgun (WGS) entry which is preliminary data.</text>
</comment>